<dbReference type="InterPro" id="IPR011395">
    <property type="entry name" value="Glyco_hydro_67_aGlcAse"/>
</dbReference>
<comment type="caution">
    <text evidence="14">The sequence shown here is derived from an EMBL/GenBank/DDBJ whole genome shotgun (WGS) entry which is preliminary data.</text>
</comment>
<protein>
    <recommendedName>
        <fullName evidence="9">Xylan alpha-1,2-glucuronidase</fullName>
        <ecNumber evidence="9">3.2.1.131</ecNumber>
    </recommendedName>
</protein>
<dbReference type="Gene3D" id="3.90.1330.10">
    <property type="entry name" value="Alpha-glucuronidase, C-terminal domain"/>
    <property type="match status" value="1"/>
</dbReference>
<dbReference type="GO" id="GO:0045493">
    <property type="term" value="P:xylan catabolic process"/>
    <property type="evidence" value="ECO:0007669"/>
    <property type="project" value="UniProtKB-KW"/>
</dbReference>
<dbReference type="Proteomes" id="UP000070058">
    <property type="component" value="Unassembled WGS sequence"/>
</dbReference>
<feature type="domain" description="Glycosyl hydrolase family 67 C-terminal" evidence="12">
    <location>
        <begin position="470"/>
        <end position="699"/>
    </location>
</feature>
<keyword evidence="3 7" id="KW-0378">Hydrolase</keyword>
<keyword evidence="5 7" id="KW-0326">Glycosidase</keyword>
<feature type="active site" description="Proton acceptor" evidence="8">
    <location>
        <position position="409"/>
    </location>
</feature>
<evidence type="ECO:0000256" key="2">
    <source>
        <dbReference type="ARBA" id="ARBA00022651"/>
    </source>
</evidence>
<dbReference type="STRING" id="1548207.AXK11_04330"/>
<dbReference type="PANTHER" id="PTHR39207">
    <property type="entry name" value="ALPHA-GLUCURONIDASE A"/>
    <property type="match status" value="1"/>
</dbReference>
<evidence type="ECO:0000256" key="4">
    <source>
        <dbReference type="ARBA" id="ARBA00023277"/>
    </source>
</evidence>
<dbReference type="Pfam" id="PF07477">
    <property type="entry name" value="Glyco_hydro_67C"/>
    <property type="match status" value="1"/>
</dbReference>
<name>A0A139SQ10_9BACT</name>
<keyword evidence="4 9" id="KW-0119">Carbohydrate metabolism</keyword>
<evidence type="ECO:0000256" key="6">
    <source>
        <dbReference type="ARBA" id="ARBA00023326"/>
    </source>
</evidence>
<evidence type="ECO:0000256" key="5">
    <source>
        <dbReference type="ARBA" id="ARBA00023295"/>
    </source>
</evidence>
<dbReference type="AlphaFoldDB" id="A0A139SQ10"/>
<evidence type="ECO:0000259" key="13">
    <source>
        <dbReference type="Pfam" id="PF07488"/>
    </source>
</evidence>
<feature type="active site" description="Proton donor" evidence="8">
    <location>
        <position position="307"/>
    </location>
</feature>
<keyword evidence="10" id="KW-0732">Signal</keyword>
<dbReference type="InterPro" id="IPR011100">
    <property type="entry name" value="Glyco_hydro_67_cat"/>
</dbReference>
<keyword evidence="2 7" id="KW-0858">Xylan degradation</keyword>
<sequence>MRCFLPILFAAVLMSPSHYAEDGYALWLRYPRLAPDSTSPGADECPRFTIILATPTGQETPTLALAQAELETALRHLYGQPPLVRLEAVDTDSLPYALRANDTKAREGFLIAPFTTSPQNNTSSSPVLRIAAASDTGILYGVFALLRQLQLSDQPFSNIAITSVPSIAHRLLNHWDNLDGFVERGYAGNSLWRWEELPDELDPRYRDYARAMASLGLNGTVLNNVNADARILTTEYLLKVAALADLFRAYGLRVYLSARFSAPIEIGELHTGDPLATEVAAWWRAKAAEIYALIPDFGGFLVKANSEGQPGPHDYGRSHAEGANMLAEALAPHGGIVIWRAFVYSPDNKTDRVKQAYNEFLPLDGNFAPNVVLQIKNGPLDFMPREPFSPLFGAMRQTPLAAELQITQEYLGQQHQVAFLAPMWKEFLTSETYTQGPGSTVAKVIDGTLNGHPLSLISGVANTGSDRNWTGHPLAQANWYAYGRLAWDHTLTSGKIAHEWAQLTFRNARSFDPETVETIEKLLLGSRETVVNYSMPLGLHHIMATAHHYGPGPWVDNLHRDDWNPTYYHRADEQGLGFDRTATGSNALSQYAPELQTLWGNPDTCPPEFLLWFHHLPWDYRLSTGHTLWDKLCLSYQQGVEEAQAMLSTWEKLAGKVDTERFTDVRQRLARQVTDAITWRDSCLLYFQTFSKRPFPAGVEPPPHSLSYYQSLRPESTPGNP</sequence>
<evidence type="ECO:0000256" key="10">
    <source>
        <dbReference type="SAM" id="SignalP"/>
    </source>
</evidence>
<dbReference type="PANTHER" id="PTHR39207:SF1">
    <property type="entry name" value="ALPHA-GLUCURONIDASE A"/>
    <property type="match status" value="1"/>
</dbReference>
<organism evidence="14 15">
    <name type="scientific">Cephaloticoccus primus</name>
    <dbReference type="NCBI Taxonomy" id="1548207"/>
    <lineage>
        <taxon>Bacteria</taxon>
        <taxon>Pseudomonadati</taxon>
        <taxon>Verrucomicrobiota</taxon>
        <taxon>Opitutia</taxon>
        <taxon>Opitutales</taxon>
        <taxon>Opitutaceae</taxon>
        <taxon>Cephaloticoccus</taxon>
    </lineage>
</organism>
<gene>
    <name evidence="14" type="ORF">AXK11_04330</name>
</gene>
<keyword evidence="15" id="KW-1185">Reference proteome</keyword>
<dbReference type="InterPro" id="IPR037054">
    <property type="entry name" value="A-glucoronidase_C_sf"/>
</dbReference>
<keyword evidence="6 9" id="KW-0624">Polysaccharide degradation</keyword>
<comment type="subunit">
    <text evidence="9">Homodimer.</text>
</comment>
<dbReference type="EC" id="3.2.1.131" evidence="9"/>
<evidence type="ECO:0000313" key="15">
    <source>
        <dbReference type="Proteomes" id="UP000070058"/>
    </source>
</evidence>
<evidence type="ECO:0000256" key="1">
    <source>
        <dbReference type="ARBA" id="ARBA00008833"/>
    </source>
</evidence>
<feature type="domain" description="Alpha glucuronidase N-terminal" evidence="11">
    <location>
        <begin position="26"/>
        <end position="145"/>
    </location>
</feature>
<dbReference type="InterPro" id="IPR029018">
    <property type="entry name" value="Hex-like_dom2"/>
</dbReference>
<dbReference type="GO" id="GO:0005576">
    <property type="term" value="C:extracellular region"/>
    <property type="evidence" value="ECO:0007669"/>
    <property type="project" value="InterPro"/>
</dbReference>
<feature type="signal peptide" evidence="10">
    <location>
        <begin position="1"/>
        <end position="20"/>
    </location>
</feature>
<evidence type="ECO:0000256" key="3">
    <source>
        <dbReference type="ARBA" id="ARBA00022801"/>
    </source>
</evidence>
<dbReference type="SUPFAM" id="SSF55545">
    <property type="entry name" value="beta-N-acetylhexosaminidase-like domain"/>
    <property type="match status" value="1"/>
</dbReference>
<feature type="active site" description="Proton acceptor" evidence="8">
    <location>
        <position position="381"/>
    </location>
</feature>
<comment type="similarity">
    <text evidence="1 7 9">Belongs to the glycosyl hydrolase 67 family.</text>
</comment>
<dbReference type="Pfam" id="PF03648">
    <property type="entry name" value="Glyco_hydro_67N"/>
    <property type="match status" value="1"/>
</dbReference>
<feature type="chain" id="PRO_5007489607" description="Xylan alpha-1,2-glucuronidase" evidence="10">
    <location>
        <begin position="21"/>
        <end position="721"/>
    </location>
</feature>
<dbReference type="InterPro" id="IPR005154">
    <property type="entry name" value="Glyco_hydro_67_aGlcAse_N"/>
</dbReference>
<evidence type="ECO:0000256" key="8">
    <source>
        <dbReference type="PIRSR" id="PIRSR029900-1"/>
    </source>
</evidence>
<evidence type="ECO:0000256" key="7">
    <source>
        <dbReference type="PIRNR" id="PIRNR029900"/>
    </source>
</evidence>
<dbReference type="GO" id="GO:0033939">
    <property type="term" value="F:xylan alpha-1,2-glucuronosidase activity"/>
    <property type="evidence" value="ECO:0007669"/>
    <property type="project" value="UniProtKB-EC"/>
</dbReference>
<evidence type="ECO:0000256" key="9">
    <source>
        <dbReference type="RuleBase" id="RU361198"/>
    </source>
</evidence>
<evidence type="ECO:0000259" key="12">
    <source>
        <dbReference type="Pfam" id="PF07477"/>
    </source>
</evidence>
<dbReference type="InterPro" id="IPR017853">
    <property type="entry name" value="GH"/>
</dbReference>
<dbReference type="Gene3D" id="3.20.20.80">
    <property type="entry name" value="Glycosidases"/>
    <property type="match status" value="1"/>
</dbReference>
<dbReference type="Gene3D" id="3.30.379.10">
    <property type="entry name" value="Chitobiase/beta-hexosaminidase domain 2-like"/>
    <property type="match status" value="1"/>
</dbReference>
<accession>A0A139SQ10</accession>
<reference evidence="15" key="1">
    <citation type="submission" date="2016-02" db="EMBL/GenBank/DDBJ databases">
        <authorList>
            <person name="Sanders J.G."/>
            <person name="Lin J.Y."/>
            <person name="Wertz J.T."/>
            <person name="Russell J.A."/>
            <person name="Moreau C.S."/>
            <person name="Powell S."/>
        </authorList>
    </citation>
    <scope>NUCLEOTIDE SEQUENCE [LARGE SCALE GENOMIC DNA]</scope>
    <source>
        <strain evidence="15">CAG34</strain>
    </source>
</reference>
<evidence type="ECO:0000313" key="14">
    <source>
        <dbReference type="EMBL" id="KXU36580.1"/>
    </source>
</evidence>
<dbReference type="SUPFAM" id="SSF51445">
    <property type="entry name" value="(Trans)glycosidases"/>
    <property type="match status" value="1"/>
</dbReference>
<dbReference type="EMBL" id="LSZQ01000030">
    <property type="protein sequence ID" value="KXU36580.1"/>
    <property type="molecule type" value="Genomic_DNA"/>
</dbReference>
<dbReference type="OrthoDB" id="339499at2"/>
<proteinExistence type="inferred from homology"/>
<feature type="domain" description="Glycosyl hydrolase family 67 catalytic" evidence="13">
    <location>
        <begin position="153"/>
        <end position="469"/>
    </location>
</feature>
<dbReference type="Pfam" id="PF07488">
    <property type="entry name" value="Glyco_hydro_67M"/>
    <property type="match status" value="1"/>
</dbReference>
<evidence type="ECO:0000259" key="11">
    <source>
        <dbReference type="Pfam" id="PF03648"/>
    </source>
</evidence>
<dbReference type="PIRSF" id="PIRSF029900">
    <property type="entry name" value="Alpha-glucuronds"/>
    <property type="match status" value="1"/>
</dbReference>
<dbReference type="GO" id="GO:0046559">
    <property type="term" value="F:alpha-glucuronidase activity"/>
    <property type="evidence" value="ECO:0007669"/>
    <property type="project" value="InterPro"/>
</dbReference>
<dbReference type="InterPro" id="IPR011099">
    <property type="entry name" value="Glyco_hydro_67_C"/>
</dbReference>
<comment type="catalytic activity">
    <reaction evidence="9">
        <text>Hydrolysis of (1-&gt;2)-alpha-D-(4-O-methyl)glucuronosyl links in the main chain of hardwood xylans.</text>
        <dbReference type="EC" id="3.2.1.131"/>
    </reaction>
</comment>